<dbReference type="AlphaFoldDB" id="A0A1E3QHC2"/>
<dbReference type="GO" id="GO:0016787">
    <property type="term" value="F:hydrolase activity"/>
    <property type="evidence" value="ECO:0007669"/>
    <property type="project" value="UniProtKB-KW"/>
</dbReference>
<accession>A0A1E3QHC2</accession>
<dbReference type="EMBL" id="KV454444">
    <property type="protein sequence ID" value="ODQ77030.1"/>
    <property type="molecule type" value="Genomic_DNA"/>
</dbReference>
<dbReference type="InterPro" id="IPR036928">
    <property type="entry name" value="AS_sf"/>
</dbReference>
<dbReference type="OrthoDB" id="6428749at2759"/>
<organism evidence="5 6">
    <name type="scientific">Babjeviella inositovora NRRL Y-12698</name>
    <dbReference type="NCBI Taxonomy" id="984486"/>
    <lineage>
        <taxon>Eukaryota</taxon>
        <taxon>Fungi</taxon>
        <taxon>Dikarya</taxon>
        <taxon>Ascomycota</taxon>
        <taxon>Saccharomycotina</taxon>
        <taxon>Pichiomycetes</taxon>
        <taxon>Serinales incertae sedis</taxon>
        <taxon>Babjeviella</taxon>
    </lineage>
</organism>
<feature type="active site" description="Charge relay system" evidence="3">
    <location>
        <position position="219"/>
    </location>
</feature>
<protein>
    <recommendedName>
        <fullName evidence="4">Amidase domain-containing protein</fullName>
    </recommendedName>
</protein>
<dbReference type="PANTHER" id="PTHR46072:SF4">
    <property type="entry name" value="AMIDASE C550.07-RELATED"/>
    <property type="match status" value="1"/>
</dbReference>
<dbReference type="InterPro" id="IPR023631">
    <property type="entry name" value="Amidase_dom"/>
</dbReference>
<evidence type="ECO:0000259" key="4">
    <source>
        <dbReference type="Pfam" id="PF01425"/>
    </source>
</evidence>
<keyword evidence="2" id="KW-0378">Hydrolase</keyword>
<evidence type="ECO:0000313" key="6">
    <source>
        <dbReference type="Proteomes" id="UP000094336"/>
    </source>
</evidence>
<evidence type="ECO:0000256" key="3">
    <source>
        <dbReference type="PIRSR" id="PIRSR001221-1"/>
    </source>
</evidence>
<reference evidence="6" key="1">
    <citation type="submission" date="2016-05" db="EMBL/GenBank/DDBJ databases">
        <title>Comparative genomics of biotechnologically important yeasts.</title>
        <authorList>
            <consortium name="DOE Joint Genome Institute"/>
            <person name="Riley R."/>
            <person name="Haridas S."/>
            <person name="Wolfe K.H."/>
            <person name="Lopes M.R."/>
            <person name="Hittinger C.T."/>
            <person name="Goker M."/>
            <person name="Salamov A."/>
            <person name="Wisecaver J."/>
            <person name="Long T.M."/>
            <person name="Aerts A.L."/>
            <person name="Barry K."/>
            <person name="Choi C."/>
            <person name="Clum A."/>
            <person name="Coughlan A.Y."/>
            <person name="Deshpande S."/>
            <person name="Douglass A.P."/>
            <person name="Hanson S.J."/>
            <person name="Klenk H.-P."/>
            <person name="Labutti K."/>
            <person name="Lapidus A."/>
            <person name="Lindquist E."/>
            <person name="Lipzen A."/>
            <person name="Meier-Kolthoff J.P."/>
            <person name="Ohm R.A."/>
            <person name="Otillar R.P."/>
            <person name="Pangilinan J."/>
            <person name="Peng Y."/>
            <person name="Rokas A."/>
            <person name="Rosa C.A."/>
            <person name="Scheuner C."/>
            <person name="Sibirny A.A."/>
            <person name="Slot J.C."/>
            <person name="Stielow J.B."/>
            <person name="Sun H."/>
            <person name="Kurtzman C.P."/>
            <person name="Blackwell M."/>
            <person name="Grigoriev I.V."/>
            <person name="Jeffries T.W."/>
        </authorList>
    </citation>
    <scope>NUCLEOTIDE SEQUENCE [LARGE SCALE GENOMIC DNA]</scope>
    <source>
        <strain evidence="6">NRRL Y-12698</strain>
    </source>
</reference>
<dbReference type="Proteomes" id="UP000094336">
    <property type="component" value="Unassembled WGS sequence"/>
</dbReference>
<evidence type="ECO:0000256" key="1">
    <source>
        <dbReference type="ARBA" id="ARBA00009199"/>
    </source>
</evidence>
<feature type="active site" description="Acyl-ester intermediate" evidence="3">
    <location>
        <position position="243"/>
    </location>
</feature>
<dbReference type="GeneID" id="30148035"/>
<keyword evidence="6" id="KW-1185">Reference proteome</keyword>
<dbReference type="SUPFAM" id="SSF75304">
    <property type="entry name" value="Amidase signature (AS) enzymes"/>
    <property type="match status" value="1"/>
</dbReference>
<gene>
    <name evidence="5" type="ORF">BABINDRAFT_163924</name>
</gene>
<dbReference type="PIRSF" id="PIRSF001221">
    <property type="entry name" value="Amidase_fungi"/>
    <property type="match status" value="1"/>
</dbReference>
<dbReference type="RefSeq" id="XP_018982358.1">
    <property type="nucleotide sequence ID" value="XM_019130182.1"/>
</dbReference>
<dbReference type="Gene3D" id="3.90.1300.10">
    <property type="entry name" value="Amidase signature (AS) domain"/>
    <property type="match status" value="1"/>
</dbReference>
<comment type="similarity">
    <text evidence="1">Belongs to the amidase family.</text>
</comment>
<name>A0A1E3QHC2_9ASCO</name>
<dbReference type="STRING" id="984486.A0A1E3QHC2"/>
<dbReference type="Pfam" id="PF01425">
    <property type="entry name" value="Amidase"/>
    <property type="match status" value="1"/>
</dbReference>
<proteinExistence type="inferred from homology"/>
<feature type="active site" description="Charge relay system" evidence="3">
    <location>
        <position position="143"/>
    </location>
</feature>
<feature type="domain" description="Amidase" evidence="4">
    <location>
        <begin position="87"/>
        <end position="535"/>
    </location>
</feature>
<evidence type="ECO:0000313" key="5">
    <source>
        <dbReference type="EMBL" id="ODQ77030.1"/>
    </source>
</evidence>
<evidence type="ECO:0000256" key="2">
    <source>
        <dbReference type="ARBA" id="ARBA00022801"/>
    </source>
</evidence>
<dbReference type="PANTHER" id="PTHR46072">
    <property type="entry name" value="AMIDASE-RELATED-RELATED"/>
    <property type="match status" value="1"/>
</dbReference>
<sequence length="546" mass="60285">MSLPSATYKAEWLPKVQLYRQRLADSIPKEYLLDDTKVPEDLDTVPFNAVSFLYNEKLLSEREFAITDLKCETLAAKIAASEYSSVEVLKAFTKRAVICHQLTHFATEFFFDQALERAAELDAYLERTGSTVGPFHGLPISLKDELHIRGKVMHLGNVSRVETVSETSHISARVLEELGAVFFVRTNIPQAMLFLDGVNNLTGRRTTNPINSTLTTGGSSSGEAVSATFRAAALSVGTDMGGSIRLPAAFSGCLGFKPTGKRIANGTGYNGQDAIQTTSGPMSKYPEDLQFFMKHYINDGKPWTKNASLVRVPWITGPASQKLLKVGIMYDDGVTRPLPAIERGLRFAAEKLDAAADVEVVEFFPIKPQELLELGLRFFSLDDGPAKLGVLAESNEPLFPMAQEAMNGGGKEFTASENRELTFTRDAIKDDFNNYMVEYKIDVILTAVHLNVATVPQKSTFSLYTLPFNVLDMPAVTIQTGLFQDPAVDVIKGERTGFRSDMEKTEWSGYNAETHRGAPIGVQLIGKRFYDEELLNAAIYFTSLFK</sequence>